<dbReference type="EMBL" id="JABELX010000019">
    <property type="protein sequence ID" value="NNH75167.1"/>
    <property type="molecule type" value="Genomic_DNA"/>
</dbReference>
<gene>
    <name evidence="1" type="ORF">HLB23_35855</name>
</gene>
<reference evidence="1 2" key="1">
    <citation type="submission" date="2020-05" db="EMBL/GenBank/DDBJ databases">
        <title>MicrobeNet Type strains.</title>
        <authorList>
            <person name="Nicholson A.C."/>
        </authorList>
    </citation>
    <scope>NUCLEOTIDE SEQUENCE [LARGE SCALE GENOMIC DNA]</scope>
    <source>
        <strain evidence="1 2">JCM 3224</strain>
    </source>
</reference>
<dbReference type="AlphaFoldDB" id="A0A849CFA4"/>
<organism evidence="1 2">
    <name type="scientific">Nocardia uniformis</name>
    <dbReference type="NCBI Taxonomy" id="53432"/>
    <lineage>
        <taxon>Bacteria</taxon>
        <taxon>Bacillati</taxon>
        <taxon>Actinomycetota</taxon>
        <taxon>Actinomycetes</taxon>
        <taxon>Mycobacteriales</taxon>
        <taxon>Nocardiaceae</taxon>
        <taxon>Nocardia</taxon>
    </lineage>
</organism>
<dbReference type="Proteomes" id="UP000586827">
    <property type="component" value="Unassembled WGS sequence"/>
</dbReference>
<name>A0A849CFA4_9NOCA</name>
<sequence>MRSTLDGGDLTHGDGLELAGSTLWAVQNATDTITRWALSDDYTTATRTRHVTDESLGLPTTLVRRDNCTLVVSSQFDKGGPMGPGTPTTPFKVVAVDGI</sequence>
<keyword evidence="2" id="KW-1185">Reference proteome</keyword>
<evidence type="ECO:0000313" key="2">
    <source>
        <dbReference type="Proteomes" id="UP000586827"/>
    </source>
</evidence>
<evidence type="ECO:0000313" key="1">
    <source>
        <dbReference type="EMBL" id="NNH75167.1"/>
    </source>
</evidence>
<proteinExistence type="predicted"/>
<comment type="caution">
    <text evidence="1">The sequence shown here is derived from an EMBL/GenBank/DDBJ whole genome shotgun (WGS) entry which is preliminary data.</text>
</comment>
<accession>A0A849CFA4</accession>
<protein>
    <submittedName>
        <fullName evidence="1">Superoxide dismutase</fullName>
    </submittedName>
</protein>